<gene>
    <name evidence="7" type="primary">tpiA</name>
    <name evidence="9" type="ORF">A6X21_14855</name>
</gene>
<keyword evidence="10" id="KW-1185">Reference proteome</keyword>
<dbReference type="GO" id="GO:0019563">
    <property type="term" value="P:glycerol catabolic process"/>
    <property type="evidence" value="ECO:0007669"/>
    <property type="project" value="TreeGrafter"/>
</dbReference>
<evidence type="ECO:0000256" key="6">
    <source>
        <dbReference type="ARBA" id="ARBA00023235"/>
    </source>
</evidence>
<comment type="pathway">
    <text evidence="7 8">Carbohydrate biosynthesis; gluconeogenesis.</text>
</comment>
<proteinExistence type="inferred from homology"/>
<comment type="subcellular location">
    <subcellularLocation>
        <location evidence="7 8">Cytoplasm</location>
    </subcellularLocation>
</comment>
<dbReference type="FunFam" id="3.20.20.70:FF:000016">
    <property type="entry name" value="Triosephosphate isomerase"/>
    <property type="match status" value="1"/>
</dbReference>
<comment type="similarity">
    <text evidence="2 7 8">Belongs to the triosephosphate isomerase family.</text>
</comment>
<keyword evidence="5 7" id="KW-0324">Glycolysis</keyword>
<dbReference type="AlphaFoldDB" id="A0A1C3E4G4"/>
<feature type="active site" description="Electrophile" evidence="7">
    <location>
        <position position="96"/>
    </location>
</feature>
<dbReference type="OrthoDB" id="9809429at2"/>
<dbReference type="PANTHER" id="PTHR21139:SF42">
    <property type="entry name" value="TRIOSEPHOSPHATE ISOMERASE"/>
    <property type="match status" value="1"/>
</dbReference>
<evidence type="ECO:0000256" key="5">
    <source>
        <dbReference type="ARBA" id="ARBA00023152"/>
    </source>
</evidence>
<dbReference type="HAMAP" id="MF_00147_B">
    <property type="entry name" value="TIM_B"/>
    <property type="match status" value="1"/>
</dbReference>
<dbReference type="UniPathway" id="UPA00109">
    <property type="reaction ID" value="UER00189"/>
</dbReference>
<dbReference type="PROSITE" id="PS51440">
    <property type="entry name" value="TIM_2"/>
    <property type="match status" value="1"/>
</dbReference>
<dbReference type="InterPro" id="IPR000652">
    <property type="entry name" value="Triosephosphate_isomerase"/>
</dbReference>
<accession>A0A1C3E4G4</accession>
<keyword evidence="6 7" id="KW-0413">Isomerase</keyword>
<evidence type="ECO:0000256" key="1">
    <source>
        <dbReference type="ARBA" id="ARBA00004680"/>
    </source>
</evidence>
<evidence type="ECO:0000256" key="4">
    <source>
        <dbReference type="ARBA" id="ARBA00022490"/>
    </source>
</evidence>
<dbReference type="Gene3D" id="3.20.20.70">
    <property type="entry name" value="Aldolase class I"/>
    <property type="match status" value="1"/>
</dbReference>
<dbReference type="GO" id="GO:0006094">
    <property type="term" value="P:gluconeogenesis"/>
    <property type="evidence" value="ECO:0007669"/>
    <property type="project" value="UniProtKB-UniRule"/>
</dbReference>
<name>A0A1C3E4G4_9PLAN</name>
<evidence type="ECO:0000256" key="2">
    <source>
        <dbReference type="ARBA" id="ARBA00007422"/>
    </source>
</evidence>
<dbReference type="InterPro" id="IPR020861">
    <property type="entry name" value="Triosephosphate_isomerase_AS"/>
</dbReference>
<comment type="caution">
    <text evidence="9">The sequence shown here is derived from an EMBL/GenBank/DDBJ whole genome shotgun (WGS) entry which is preliminary data.</text>
</comment>
<comment type="catalytic activity">
    <reaction evidence="7 8">
        <text>D-glyceraldehyde 3-phosphate = dihydroxyacetone phosphate</text>
        <dbReference type="Rhea" id="RHEA:18585"/>
        <dbReference type="ChEBI" id="CHEBI:57642"/>
        <dbReference type="ChEBI" id="CHEBI:59776"/>
        <dbReference type="EC" id="5.3.1.1"/>
    </reaction>
</comment>
<dbReference type="PANTHER" id="PTHR21139">
    <property type="entry name" value="TRIOSEPHOSPHATE ISOMERASE"/>
    <property type="match status" value="1"/>
</dbReference>
<dbReference type="CDD" id="cd00311">
    <property type="entry name" value="TIM"/>
    <property type="match status" value="1"/>
</dbReference>
<comment type="function">
    <text evidence="7">Involved in the gluconeogenesis. Catalyzes stereospecifically the conversion of dihydroxyacetone phosphate (DHAP) to D-glyceraldehyde-3-phosphate (G3P).</text>
</comment>
<dbReference type="InterPro" id="IPR035990">
    <property type="entry name" value="TIM_sf"/>
</dbReference>
<dbReference type="InterPro" id="IPR022896">
    <property type="entry name" value="TrioseP_Isoase_bac/euk"/>
</dbReference>
<evidence type="ECO:0000256" key="3">
    <source>
        <dbReference type="ARBA" id="ARBA00022432"/>
    </source>
</evidence>
<keyword evidence="3 7" id="KW-0312">Gluconeogenesis</keyword>
<organism evidence="9 10">
    <name type="scientific">Planctopirus hydrillae</name>
    <dbReference type="NCBI Taxonomy" id="1841610"/>
    <lineage>
        <taxon>Bacteria</taxon>
        <taxon>Pseudomonadati</taxon>
        <taxon>Planctomycetota</taxon>
        <taxon>Planctomycetia</taxon>
        <taxon>Planctomycetales</taxon>
        <taxon>Planctomycetaceae</taxon>
        <taxon>Planctopirus</taxon>
    </lineage>
</organism>
<dbReference type="UniPathway" id="UPA00138"/>
<feature type="binding site" evidence="7">
    <location>
        <begin position="9"/>
        <end position="11"/>
    </location>
    <ligand>
        <name>substrate</name>
    </ligand>
</feature>
<dbReference type="STRING" id="1841610.A6X21_14855"/>
<dbReference type="InterPro" id="IPR013785">
    <property type="entry name" value="Aldolase_TIM"/>
</dbReference>
<comment type="pathway">
    <text evidence="1 7 8">Carbohydrate degradation; glycolysis; D-glyceraldehyde 3-phosphate from glycerone phosphate: step 1/1.</text>
</comment>
<dbReference type="Proteomes" id="UP000094828">
    <property type="component" value="Unassembled WGS sequence"/>
</dbReference>
<feature type="binding site" evidence="7">
    <location>
        <position position="174"/>
    </location>
    <ligand>
        <name>substrate</name>
    </ligand>
</feature>
<evidence type="ECO:0000313" key="9">
    <source>
        <dbReference type="EMBL" id="ODA28127.1"/>
    </source>
</evidence>
<dbReference type="GO" id="GO:0004807">
    <property type="term" value="F:triose-phosphate isomerase activity"/>
    <property type="evidence" value="ECO:0007669"/>
    <property type="project" value="UniProtKB-UniRule"/>
</dbReference>
<dbReference type="GO" id="GO:0005829">
    <property type="term" value="C:cytosol"/>
    <property type="evidence" value="ECO:0007669"/>
    <property type="project" value="TreeGrafter"/>
</dbReference>
<reference evidence="9 10" key="1">
    <citation type="submission" date="2016-05" db="EMBL/GenBank/DDBJ databases">
        <title>Genomic and physiological characterization of Planctopirus sp. isolated from fresh water lake.</title>
        <authorList>
            <person name="Subhash Y."/>
            <person name="Ramana C."/>
        </authorList>
    </citation>
    <scope>NUCLEOTIDE SEQUENCE [LARGE SCALE GENOMIC DNA]</scope>
    <source>
        <strain evidence="9 10">JC280</strain>
    </source>
</reference>
<dbReference type="GO" id="GO:0006096">
    <property type="term" value="P:glycolytic process"/>
    <property type="evidence" value="ECO:0007669"/>
    <property type="project" value="UniProtKB-UniRule"/>
</dbReference>
<evidence type="ECO:0000256" key="8">
    <source>
        <dbReference type="RuleBase" id="RU363013"/>
    </source>
</evidence>
<dbReference type="Pfam" id="PF00121">
    <property type="entry name" value="TIM"/>
    <property type="match status" value="1"/>
</dbReference>
<sequence>MRRLFVAGNWKMNTNLASGKELAKGVAAEAQRLGDAIDIAVCPPFVYLSSVKAELAGSKVQLGAQNTWFAAPGAFTGETAVEMLKDIGCSWVILGHSERRQLLGEKDELINKKIAAATSEDLGVIFCVGELLEDRQAGRTETVLETQLSGGLANLDAAVLGQIVIAYEPVWAIGTGVTATPEQAEGAHAFIRGWLTKQYGAKVADSVRILYGGSVKADNAEALMSLPNVDGALVGGASLTTAQFAPILQAAAQVASR</sequence>
<dbReference type="GO" id="GO:0046166">
    <property type="term" value="P:glyceraldehyde-3-phosphate biosynthetic process"/>
    <property type="evidence" value="ECO:0007669"/>
    <property type="project" value="TreeGrafter"/>
</dbReference>
<evidence type="ECO:0000256" key="7">
    <source>
        <dbReference type="HAMAP-Rule" id="MF_00147"/>
    </source>
</evidence>
<dbReference type="SUPFAM" id="SSF51351">
    <property type="entry name" value="Triosephosphate isomerase (TIM)"/>
    <property type="match status" value="1"/>
</dbReference>
<protein>
    <recommendedName>
        <fullName evidence="7 8">Triosephosphate isomerase</fullName>
        <shortName evidence="7">TIM</shortName>
        <shortName evidence="7">TPI</shortName>
        <ecNumber evidence="7 8">5.3.1.1</ecNumber>
    </recommendedName>
    <alternativeName>
        <fullName evidence="7">Triose-phosphate isomerase</fullName>
    </alternativeName>
</protein>
<dbReference type="EMBL" id="LYDR01000158">
    <property type="protein sequence ID" value="ODA28127.1"/>
    <property type="molecule type" value="Genomic_DNA"/>
</dbReference>
<comment type="subunit">
    <text evidence="7 8">Homodimer.</text>
</comment>
<dbReference type="EC" id="5.3.1.1" evidence="7 8"/>
<feature type="binding site" evidence="7">
    <location>
        <position position="214"/>
    </location>
    <ligand>
        <name>substrate</name>
    </ligand>
</feature>
<dbReference type="RefSeq" id="WP_068853358.1">
    <property type="nucleotide sequence ID" value="NZ_LYDR01000158.1"/>
</dbReference>
<keyword evidence="4 7" id="KW-0963">Cytoplasm</keyword>
<feature type="active site" description="Proton acceptor" evidence="7">
    <location>
        <position position="168"/>
    </location>
</feature>
<dbReference type="NCBIfam" id="TIGR00419">
    <property type="entry name" value="tim"/>
    <property type="match status" value="1"/>
</dbReference>
<dbReference type="PROSITE" id="PS00171">
    <property type="entry name" value="TIM_1"/>
    <property type="match status" value="1"/>
</dbReference>
<evidence type="ECO:0000313" key="10">
    <source>
        <dbReference type="Proteomes" id="UP000094828"/>
    </source>
</evidence>
<feature type="binding site" evidence="7">
    <location>
        <begin position="235"/>
        <end position="236"/>
    </location>
    <ligand>
        <name>substrate</name>
    </ligand>
</feature>